<dbReference type="InterPro" id="IPR001130">
    <property type="entry name" value="TatD-like"/>
</dbReference>
<dbReference type="GeneID" id="17323100"/>
<keyword evidence="7" id="KW-1185">Reference proteome</keyword>
<keyword evidence="3 5" id="KW-0479">Metal-binding</keyword>
<dbReference type="GO" id="GO:0046872">
    <property type="term" value="F:metal ion binding"/>
    <property type="evidence" value="ECO:0007669"/>
    <property type="project" value="UniProtKB-KW"/>
</dbReference>
<keyword evidence="4" id="KW-0378">Hydrolase</keyword>
<dbReference type="Gramene" id="CDF35570">
    <property type="protein sequence ID" value="CDF35570"/>
    <property type="gene ID" value="CHC_T00004095001"/>
</dbReference>
<feature type="binding site" evidence="5">
    <location>
        <position position="205"/>
    </location>
    <ligand>
        <name>a divalent metal cation</name>
        <dbReference type="ChEBI" id="CHEBI:60240"/>
        <label>1</label>
    </ligand>
</feature>
<dbReference type="InterPro" id="IPR032466">
    <property type="entry name" value="Metal_Hydrolase"/>
</dbReference>
<dbReference type="Proteomes" id="UP000012073">
    <property type="component" value="Unassembled WGS sequence"/>
</dbReference>
<reference evidence="7" key="1">
    <citation type="journal article" date="2013" name="Proc. Natl. Acad. Sci. U.S.A.">
        <title>Genome structure and metabolic features in the red seaweed Chondrus crispus shed light on evolution of the Archaeplastida.</title>
        <authorList>
            <person name="Collen J."/>
            <person name="Porcel B."/>
            <person name="Carre W."/>
            <person name="Ball S.G."/>
            <person name="Chaparro C."/>
            <person name="Tonon T."/>
            <person name="Barbeyron T."/>
            <person name="Michel G."/>
            <person name="Noel B."/>
            <person name="Valentin K."/>
            <person name="Elias M."/>
            <person name="Artiguenave F."/>
            <person name="Arun A."/>
            <person name="Aury J.M."/>
            <person name="Barbosa-Neto J.F."/>
            <person name="Bothwell J.H."/>
            <person name="Bouget F.Y."/>
            <person name="Brillet L."/>
            <person name="Cabello-Hurtado F."/>
            <person name="Capella-Gutierrez S."/>
            <person name="Charrier B."/>
            <person name="Cladiere L."/>
            <person name="Cock J.M."/>
            <person name="Coelho S.M."/>
            <person name="Colleoni C."/>
            <person name="Czjzek M."/>
            <person name="Da Silva C."/>
            <person name="Delage L."/>
            <person name="Denoeud F."/>
            <person name="Deschamps P."/>
            <person name="Dittami S.M."/>
            <person name="Gabaldon T."/>
            <person name="Gachon C.M."/>
            <person name="Groisillier A."/>
            <person name="Herve C."/>
            <person name="Jabbari K."/>
            <person name="Katinka M."/>
            <person name="Kloareg B."/>
            <person name="Kowalczyk N."/>
            <person name="Labadie K."/>
            <person name="Leblanc C."/>
            <person name="Lopez P.J."/>
            <person name="McLachlan D.H."/>
            <person name="Meslet-Cladiere L."/>
            <person name="Moustafa A."/>
            <person name="Nehr Z."/>
            <person name="Nyvall Collen P."/>
            <person name="Panaud O."/>
            <person name="Partensky F."/>
            <person name="Poulain J."/>
            <person name="Rensing S.A."/>
            <person name="Rousvoal S."/>
            <person name="Samson G."/>
            <person name="Symeonidi A."/>
            <person name="Weissenbach J."/>
            <person name="Zambounis A."/>
            <person name="Wincker P."/>
            <person name="Boyen C."/>
        </authorList>
    </citation>
    <scope>NUCLEOTIDE SEQUENCE [LARGE SCALE GENOMIC DNA]</scope>
    <source>
        <strain evidence="7">cv. Stackhouse</strain>
    </source>
</reference>
<name>R7QDS6_CHOCR</name>
<evidence type="ECO:0000256" key="4">
    <source>
        <dbReference type="ARBA" id="ARBA00022801"/>
    </source>
</evidence>
<dbReference type="GO" id="GO:0005829">
    <property type="term" value="C:cytosol"/>
    <property type="evidence" value="ECO:0007669"/>
    <property type="project" value="TreeGrafter"/>
</dbReference>
<dbReference type="EMBL" id="HG001735">
    <property type="protein sequence ID" value="CDF35570.1"/>
    <property type="molecule type" value="Genomic_DNA"/>
</dbReference>
<dbReference type="Gene3D" id="3.20.20.140">
    <property type="entry name" value="Metal-dependent hydrolases"/>
    <property type="match status" value="1"/>
</dbReference>
<dbReference type="InterPro" id="IPR018228">
    <property type="entry name" value="DNase_TatD-rel_CS"/>
</dbReference>
<dbReference type="Pfam" id="PF01026">
    <property type="entry name" value="TatD_DNase"/>
    <property type="match status" value="1"/>
</dbReference>
<dbReference type="PhylomeDB" id="R7QDS6"/>
<feature type="binding site" evidence="5">
    <location>
        <position position="132"/>
    </location>
    <ligand>
        <name>a divalent metal cation</name>
        <dbReference type="ChEBI" id="CHEBI:60240"/>
        <label>2</label>
    </ligand>
</feature>
<evidence type="ECO:0000313" key="6">
    <source>
        <dbReference type="EMBL" id="CDF35570.1"/>
    </source>
</evidence>
<evidence type="ECO:0000256" key="3">
    <source>
        <dbReference type="ARBA" id="ARBA00022723"/>
    </source>
</evidence>
<dbReference type="PANTHER" id="PTHR10060:SF15">
    <property type="entry name" value="DEOXYRIBONUCLEASE TATDN1"/>
    <property type="match status" value="1"/>
</dbReference>
<dbReference type="InterPro" id="IPR050891">
    <property type="entry name" value="TatD-type_Hydrolase"/>
</dbReference>
<sequence>MFKGIYNGTERHQADLSTILSRSESAGVVKTMVTAGTLAQSQEALQLSESEPSLFCTVGVHPTRALEMKDNPGAHIEHLLAVVEEGKNKVVAIGECGLDYDRTKFCSRQDQIPGFIAQFSLAERTGLPMFLHDRNTEGDFFRIIKDNRSRFTTGVVHSFTGTIQEMKAYVALDLYIGINGCSLKTEANIQVVKDTPLDRIMLETDCPYCEIRPTHAGSSWVKSKWPSKDKKKYSPEALVKGRSEPCQIRQVCEVVAAAKGIADEDVARAAFNNTMKVFFSKEAKNMGSSPFDLSVNAIPHGH</sequence>
<dbReference type="CDD" id="cd01310">
    <property type="entry name" value="TatD_DNAse"/>
    <property type="match status" value="1"/>
</dbReference>
<dbReference type="PROSITE" id="PS01091">
    <property type="entry name" value="TATD_3"/>
    <property type="match status" value="1"/>
</dbReference>
<dbReference type="RefSeq" id="XP_005715389.1">
    <property type="nucleotide sequence ID" value="XM_005715332.1"/>
</dbReference>
<accession>R7QDS6</accession>
<feature type="binding site" evidence="5">
    <location>
        <position position="157"/>
    </location>
    <ligand>
        <name>a divalent metal cation</name>
        <dbReference type="ChEBI" id="CHEBI:60240"/>
        <label>2</label>
    </ligand>
</feature>
<dbReference type="GO" id="GO:0008296">
    <property type="term" value="F:3'-5'-DNA exonuclease activity"/>
    <property type="evidence" value="ECO:0007669"/>
    <property type="project" value="TreeGrafter"/>
</dbReference>
<dbReference type="STRING" id="2769.R7QDS6"/>
<dbReference type="KEGG" id="ccp:CHC_T00004095001"/>
<evidence type="ECO:0000256" key="1">
    <source>
        <dbReference type="ARBA" id="ARBA00009275"/>
    </source>
</evidence>
<evidence type="ECO:0000256" key="5">
    <source>
        <dbReference type="PIRSR" id="PIRSR005902-1"/>
    </source>
</evidence>
<organism evidence="6 7">
    <name type="scientific">Chondrus crispus</name>
    <name type="common">Carrageen Irish moss</name>
    <name type="synonym">Polymorpha crispa</name>
    <dbReference type="NCBI Taxonomy" id="2769"/>
    <lineage>
        <taxon>Eukaryota</taxon>
        <taxon>Rhodophyta</taxon>
        <taxon>Florideophyceae</taxon>
        <taxon>Rhodymeniophycidae</taxon>
        <taxon>Gigartinales</taxon>
        <taxon>Gigartinaceae</taxon>
        <taxon>Chondrus</taxon>
    </lineage>
</organism>
<dbReference type="PANTHER" id="PTHR10060">
    <property type="entry name" value="TATD FAMILY DEOXYRIBONUCLEASE"/>
    <property type="match status" value="1"/>
</dbReference>
<keyword evidence="2" id="KW-0540">Nuclease</keyword>
<dbReference type="SUPFAM" id="SSF51556">
    <property type="entry name" value="Metallo-dependent hydrolases"/>
    <property type="match status" value="1"/>
</dbReference>
<evidence type="ECO:0000256" key="2">
    <source>
        <dbReference type="ARBA" id="ARBA00022722"/>
    </source>
</evidence>
<proteinExistence type="inferred from homology"/>
<gene>
    <name evidence="6" type="ORF">CHC_T00004095001</name>
</gene>
<feature type="binding site" evidence="5">
    <location>
        <position position="95"/>
    </location>
    <ligand>
        <name>a divalent metal cation</name>
        <dbReference type="ChEBI" id="CHEBI:60240"/>
        <label>1</label>
    </ligand>
</feature>
<evidence type="ECO:0000313" key="7">
    <source>
        <dbReference type="Proteomes" id="UP000012073"/>
    </source>
</evidence>
<dbReference type="PIRSF" id="PIRSF005902">
    <property type="entry name" value="DNase_TatD"/>
    <property type="match status" value="1"/>
</dbReference>
<protein>
    <submittedName>
        <fullName evidence="6">Uncharacterized protein</fullName>
    </submittedName>
</protein>
<dbReference type="OrthoDB" id="6079689at2759"/>
<dbReference type="OMA" id="YGGSQKH"/>
<dbReference type="AlphaFoldDB" id="R7QDS6"/>
<comment type="similarity">
    <text evidence="1">Belongs to the metallo-dependent hydrolases superfamily. TatD-type hydrolase family.</text>
</comment>